<dbReference type="AlphaFoldDB" id="A0A1A9I249"/>
<gene>
    <name evidence="1" type="ORF">A8C56_12510</name>
</gene>
<name>A0A1A9I249_9BACT</name>
<keyword evidence="2" id="KW-1185">Reference proteome</keyword>
<dbReference type="Proteomes" id="UP000077667">
    <property type="component" value="Chromosome"/>
</dbReference>
<evidence type="ECO:0000313" key="2">
    <source>
        <dbReference type="Proteomes" id="UP000077667"/>
    </source>
</evidence>
<sequence length="110" mass="12735">MSCNRISNDSVMDFIPGTYERTINNEYSKGRDRLIVKQQHGNVYTIEKKSAIVRIRDGKELPVKYDTGTWTGIYDSKDQVIYEQRKGKVISFKPKENKLLVGASVYRKVE</sequence>
<organism evidence="1 2">
    <name type="scientific">Niabella ginsenosidivorans</name>
    <dbReference type="NCBI Taxonomy" id="1176587"/>
    <lineage>
        <taxon>Bacteria</taxon>
        <taxon>Pseudomonadati</taxon>
        <taxon>Bacteroidota</taxon>
        <taxon>Chitinophagia</taxon>
        <taxon>Chitinophagales</taxon>
        <taxon>Chitinophagaceae</taxon>
        <taxon>Niabella</taxon>
    </lineage>
</organism>
<dbReference type="STRING" id="1176587.A8C56_12510"/>
<dbReference type="EMBL" id="CP015772">
    <property type="protein sequence ID" value="ANH81696.1"/>
    <property type="molecule type" value="Genomic_DNA"/>
</dbReference>
<proteinExistence type="predicted"/>
<dbReference type="KEGG" id="nia:A8C56_12510"/>
<evidence type="ECO:0000313" key="1">
    <source>
        <dbReference type="EMBL" id="ANH81696.1"/>
    </source>
</evidence>
<accession>A0A1A9I249</accession>
<protein>
    <submittedName>
        <fullName evidence="1">Uncharacterized protein</fullName>
    </submittedName>
</protein>
<reference evidence="1 2" key="1">
    <citation type="submission" date="2016-05" db="EMBL/GenBank/DDBJ databases">
        <title>Niabella ginsenosidivorans BS26 whole genome sequencing.</title>
        <authorList>
            <person name="Im W.T."/>
            <person name="Siddiqi M.Z."/>
        </authorList>
    </citation>
    <scope>NUCLEOTIDE SEQUENCE [LARGE SCALE GENOMIC DNA]</scope>
    <source>
        <strain evidence="1 2">BS26</strain>
    </source>
</reference>